<reference evidence="7 8" key="1">
    <citation type="submission" date="2016-10" db="EMBL/GenBank/DDBJ databases">
        <authorList>
            <person name="de Groot N.N."/>
        </authorList>
    </citation>
    <scope>NUCLEOTIDE SEQUENCE [LARGE SCALE GENOMIC DNA]</scope>
    <source>
        <strain evidence="7 8">DSM 2698</strain>
    </source>
</reference>
<evidence type="ECO:0000313" key="8">
    <source>
        <dbReference type="Proteomes" id="UP000199347"/>
    </source>
</evidence>
<name>A0A1G5NQY4_AFIMA</name>
<dbReference type="RefSeq" id="WP_092813260.1">
    <property type="nucleotide sequence ID" value="NZ_FMVW01000005.1"/>
</dbReference>
<dbReference type="AlphaFoldDB" id="A0A1G5NQY4"/>
<accession>A0A1G5NQY4</accession>
<organism evidence="7 8">
    <name type="scientific">Afifella marina DSM 2698</name>
    <dbReference type="NCBI Taxonomy" id="1120955"/>
    <lineage>
        <taxon>Bacteria</taxon>
        <taxon>Pseudomonadati</taxon>
        <taxon>Pseudomonadota</taxon>
        <taxon>Alphaproteobacteria</taxon>
        <taxon>Hyphomicrobiales</taxon>
        <taxon>Afifellaceae</taxon>
        <taxon>Afifella</taxon>
    </lineage>
</organism>
<dbReference type="InterPro" id="IPR012340">
    <property type="entry name" value="NA-bd_OB-fold"/>
</dbReference>
<dbReference type="GO" id="GO:0005886">
    <property type="term" value="C:plasma membrane"/>
    <property type="evidence" value="ECO:0007669"/>
    <property type="project" value="TreeGrafter"/>
</dbReference>
<dbReference type="Proteomes" id="UP000199347">
    <property type="component" value="Unassembled WGS sequence"/>
</dbReference>
<evidence type="ECO:0000313" key="7">
    <source>
        <dbReference type="EMBL" id="SCZ39378.1"/>
    </source>
</evidence>
<evidence type="ECO:0000256" key="4">
    <source>
        <dbReference type="ARBA" id="ARBA00023136"/>
    </source>
</evidence>
<evidence type="ECO:0000256" key="2">
    <source>
        <dbReference type="ARBA" id="ARBA00022692"/>
    </source>
</evidence>
<dbReference type="PANTHER" id="PTHR33507">
    <property type="entry name" value="INNER MEMBRANE PROTEIN YBBJ"/>
    <property type="match status" value="1"/>
</dbReference>
<keyword evidence="2 5" id="KW-0812">Transmembrane</keyword>
<comment type="subcellular location">
    <subcellularLocation>
        <location evidence="1">Membrane</location>
        <topology evidence="1">Multi-pass membrane protein</topology>
    </subcellularLocation>
</comment>
<dbReference type="InterPro" id="IPR052165">
    <property type="entry name" value="Membrane_assoc_protease"/>
</dbReference>
<feature type="domain" description="NfeD-like C-terminal" evidence="6">
    <location>
        <begin position="94"/>
        <end position="147"/>
    </location>
</feature>
<keyword evidence="3 5" id="KW-1133">Transmembrane helix</keyword>
<dbReference type="Pfam" id="PF01957">
    <property type="entry name" value="NfeD"/>
    <property type="match status" value="1"/>
</dbReference>
<dbReference type="OrthoDB" id="9810336at2"/>
<dbReference type="STRING" id="1120955.SAMN03080610_02440"/>
<dbReference type="PANTHER" id="PTHR33507:SF3">
    <property type="entry name" value="INNER MEMBRANE PROTEIN YBBJ"/>
    <property type="match status" value="1"/>
</dbReference>
<evidence type="ECO:0000256" key="3">
    <source>
        <dbReference type="ARBA" id="ARBA00022989"/>
    </source>
</evidence>
<keyword evidence="8" id="KW-1185">Reference proteome</keyword>
<protein>
    <recommendedName>
        <fullName evidence="6">NfeD-like C-terminal domain-containing protein</fullName>
    </recommendedName>
</protein>
<feature type="transmembrane region" description="Helical" evidence="5">
    <location>
        <begin position="58"/>
        <end position="76"/>
    </location>
</feature>
<gene>
    <name evidence="7" type="ORF">SAMN03080610_02440</name>
</gene>
<evidence type="ECO:0000256" key="5">
    <source>
        <dbReference type="SAM" id="Phobius"/>
    </source>
</evidence>
<dbReference type="Gene3D" id="2.40.50.140">
    <property type="entry name" value="Nucleic acid-binding proteins"/>
    <property type="match status" value="1"/>
</dbReference>
<dbReference type="InterPro" id="IPR002810">
    <property type="entry name" value="NfeD-like_C"/>
</dbReference>
<dbReference type="EMBL" id="FMVW01000005">
    <property type="protein sequence ID" value="SCZ39378.1"/>
    <property type="molecule type" value="Genomic_DNA"/>
</dbReference>
<evidence type="ECO:0000256" key="1">
    <source>
        <dbReference type="ARBA" id="ARBA00004141"/>
    </source>
</evidence>
<keyword evidence="4 5" id="KW-0472">Membrane</keyword>
<sequence>MIQAAIESLGGWSWWILGLVLLGVEVLAPGFFFLWFGVAALIIGVSAVTISWPWQLQILGFAVLSVVAALAGRRFFGYRDAPSSDPHLNLRTARLHGRTFTLTEPIAEGSGRIRIDDSVWRVSGPDTPAGGRIRIVGADGALLLVEPEAPLSHD</sequence>
<evidence type="ECO:0000259" key="6">
    <source>
        <dbReference type="Pfam" id="PF01957"/>
    </source>
</evidence>
<feature type="transmembrane region" description="Helical" evidence="5">
    <location>
        <begin position="12"/>
        <end position="28"/>
    </location>
</feature>
<proteinExistence type="predicted"/>